<dbReference type="EMBL" id="JBHUIO010000006">
    <property type="protein sequence ID" value="MFD2170673.1"/>
    <property type="molecule type" value="Genomic_DNA"/>
</dbReference>
<keyword evidence="5" id="KW-1185">Reference proteome</keyword>
<evidence type="ECO:0000256" key="2">
    <source>
        <dbReference type="SAM" id="Phobius"/>
    </source>
</evidence>
<evidence type="ECO:0000313" key="4">
    <source>
        <dbReference type="EMBL" id="MFD2170673.1"/>
    </source>
</evidence>
<evidence type="ECO:0000256" key="3">
    <source>
        <dbReference type="SAM" id="SignalP"/>
    </source>
</evidence>
<evidence type="ECO:0000313" key="5">
    <source>
        <dbReference type="Proteomes" id="UP001597343"/>
    </source>
</evidence>
<name>A0ABW4ZY56_9BACL</name>
<reference evidence="5" key="1">
    <citation type="journal article" date="2019" name="Int. J. Syst. Evol. Microbiol.">
        <title>The Global Catalogue of Microorganisms (GCM) 10K type strain sequencing project: providing services to taxonomists for standard genome sequencing and annotation.</title>
        <authorList>
            <consortium name="The Broad Institute Genomics Platform"/>
            <consortium name="The Broad Institute Genome Sequencing Center for Infectious Disease"/>
            <person name="Wu L."/>
            <person name="Ma J."/>
        </authorList>
    </citation>
    <scope>NUCLEOTIDE SEQUENCE [LARGE SCALE GENOMIC DNA]</scope>
    <source>
        <strain evidence="5">CGMCC 1.13574</strain>
    </source>
</reference>
<accession>A0ABW4ZY56</accession>
<proteinExistence type="predicted"/>
<protein>
    <recommendedName>
        <fullName evidence="6">Gram-positive cocci surface proteins LPxTG domain-containing protein</fullName>
    </recommendedName>
</protein>
<gene>
    <name evidence="4" type="ORF">ACFSOY_11730</name>
</gene>
<evidence type="ECO:0000256" key="1">
    <source>
        <dbReference type="SAM" id="MobiDB-lite"/>
    </source>
</evidence>
<sequence length="315" mass="33473">MRSKRVKKFSLLIMTLLLAMMLAAGDRLAQASPPAPASAVNQLGTLSVDASPAELFAGSQQIGNLAPGDGASGAFTVQNTGADQVRVQVKHHLEGDLFQMFSPDGHPLEISYSIMLYNSLHLPIGTAIQVPPFSSDQVSPSFLLGPDHRAVITYEYRLPLAATNEYQGKQGRVELVVITSQVPDVPKPCEETNTCPKPPCEVTDTCPPLPCEVTDTCPKPPCEETNTCPPPRPCSDIPCPPADGNPTPKPDPGSNPDPKPDPKNDPPQKPTAPGLIEGGTSPQTGVPVVRMAMQGALLLVSGGLMIVWARKKRKK</sequence>
<comment type="caution">
    <text evidence="4">The sequence shown here is derived from an EMBL/GenBank/DDBJ whole genome shotgun (WGS) entry which is preliminary data.</text>
</comment>
<organism evidence="4 5">
    <name type="scientific">Tumebacillus lipolyticus</name>
    <dbReference type="NCBI Taxonomy" id="1280370"/>
    <lineage>
        <taxon>Bacteria</taxon>
        <taxon>Bacillati</taxon>
        <taxon>Bacillota</taxon>
        <taxon>Bacilli</taxon>
        <taxon>Bacillales</taxon>
        <taxon>Alicyclobacillaceae</taxon>
        <taxon>Tumebacillus</taxon>
    </lineage>
</organism>
<evidence type="ECO:0008006" key="6">
    <source>
        <dbReference type="Google" id="ProtNLM"/>
    </source>
</evidence>
<keyword evidence="2" id="KW-0472">Membrane</keyword>
<feature type="transmembrane region" description="Helical" evidence="2">
    <location>
        <begin position="291"/>
        <end position="309"/>
    </location>
</feature>
<feature type="chain" id="PRO_5047187582" description="Gram-positive cocci surface proteins LPxTG domain-containing protein" evidence="3">
    <location>
        <begin position="32"/>
        <end position="315"/>
    </location>
</feature>
<keyword evidence="2" id="KW-1133">Transmembrane helix</keyword>
<keyword evidence="2" id="KW-0812">Transmembrane</keyword>
<dbReference type="Proteomes" id="UP001597343">
    <property type="component" value="Unassembled WGS sequence"/>
</dbReference>
<feature type="region of interest" description="Disordered" evidence="1">
    <location>
        <begin position="239"/>
        <end position="286"/>
    </location>
</feature>
<keyword evidence="3" id="KW-0732">Signal</keyword>
<feature type="compositionally biased region" description="Pro residues" evidence="1">
    <location>
        <begin position="239"/>
        <end position="257"/>
    </location>
</feature>
<dbReference type="RefSeq" id="WP_386046876.1">
    <property type="nucleotide sequence ID" value="NZ_JBHUIO010000006.1"/>
</dbReference>
<feature type="signal peptide" evidence="3">
    <location>
        <begin position="1"/>
        <end position="31"/>
    </location>
</feature>